<evidence type="ECO:0000313" key="14">
    <source>
        <dbReference type="EMBL" id="ODN71163.1"/>
    </source>
</evidence>
<dbReference type="NCBIfam" id="TIGR00229">
    <property type="entry name" value="sensory_box"/>
    <property type="match status" value="1"/>
</dbReference>
<name>A0A1E3H4B3_9HYPH</name>
<dbReference type="SUPFAM" id="SSF55785">
    <property type="entry name" value="PYP-like sensor domain (PAS domain)"/>
    <property type="match status" value="1"/>
</dbReference>
<dbReference type="InterPro" id="IPR036097">
    <property type="entry name" value="HisK_dim/P_sf"/>
</dbReference>
<dbReference type="SMART" id="SM00387">
    <property type="entry name" value="HATPase_c"/>
    <property type="match status" value="1"/>
</dbReference>
<evidence type="ECO:0000259" key="11">
    <source>
        <dbReference type="PROSITE" id="PS50110"/>
    </source>
</evidence>
<dbReference type="InterPro" id="IPR011006">
    <property type="entry name" value="CheY-like_superfamily"/>
</dbReference>
<dbReference type="CDD" id="cd00130">
    <property type="entry name" value="PAS"/>
    <property type="match status" value="1"/>
</dbReference>
<dbReference type="PANTHER" id="PTHR43065:SF10">
    <property type="entry name" value="PEROXIDE STRESS-ACTIVATED HISTIDINE KINASE MAK3"/>
    <property type="match status" value="1"/>
</dbReference>
<dbReference type="Pfam" id="PF13426">
    <property type="entry name" value="PAS_9"/>
    <property type="match status" value="1"/>
</dbReference>
<protein>
    <recommendedName>
        <fullName evidence="2">histidine kinase</fullName>
        <ecNumber evidence="2">2.7.13.3</ecNumber>
    </recommendedName>
</protein>
<dbReference type="InterPro" id="IPR000700">
    <property type="entry name" value="PAS-assoc_C"/>
</dbReference>
<dbReference type="Pfam" id="PF00512">
    <property type="entry name" value="HisKA"/>
    <property type="match status" value="1"/>
</dbReference>
<feature type="domain" description="Response regulatory" evidence="11">
    <location>
        <begin position="371"/>
        <end position="489"/>
    </location>
</feature>
<dbReference type="InterPro" id="IPR036890">
    <property type="entry name" value="HATPase_C_sf"/>
</dbReference>
<reference evidence="14 15" key="1">
    <citation type="submission" date="2016-07" db="EMBL/GenBank/DDBJ databases">
        <title>Draft Genome Sequence of Methylobrevis pamukkalensis PK2.</title>
        <authorList>
            <person name="Vasilenko O.V."/>
            <person name="Doronina N.V."/>
            <person name="Shmareva M.N."/>
            <person name="Tarlachkov S.V."/>
            <person name="Mustakhimov I."/>
            <person name="Trotsenko Y.A."/>
        </authorList>
    </citation>
    <scope>NUCLEOTIDE SEQUENCE [LARGE SCALE GENOMIC DNA]</scope>
    <source>
        <strain evidence="14 15">PK2</strain>
    </source>
</reference>
<dbReference type="InterPro" id="IPR001789">
    <property type="entry name" value="Sig_transdc_resp-reg_receiver"/>
</dbReference>
<evidence type="ECO:0000256" key="1">
    <source>
        <dbReference type="ARBA" id="ARBA00000085"/>
    </source>
</evidence>
<dbReference type="Gene3D" id="3.30.565.10">
    <property type="entry name" value="Histidine kinase-like ATPase, C-terminal domain"/>
    <property type="match status" value="1"/>
</dbReference>
<dbReference type="InterPro" id="IPR003661">
    <property type="entry name" value="HisK_dim/P_dom"/>
</dbReference>
<keyword evidence="3 9" id="KW-0597">Phosphoprotein</keyword>
<feature type="domain" description="PAS" evidence="12">
    <location>
        <begin position="1"/>
        <end position="65"/>
    </location>
</feature>
<evidence type="ECO:0000256" key="5">
    <source>
        <dbReference type="ARBA" id="ARBA00022741"/>
    </source>
</evidence>
<evidence type="ECO:0000256" key="6">
    <source>
        <dbReference type="ARBA" id="ARBA00022777"/>
    </source>
</evidence>
<accession>A0A1E3H4B3</accession>
<dbReference type="Pfam" id="PF00072">
    <property type="entry name" value="Response_reg"/>
    <property type="match status" value="1"/>
</dbReference>
<dbReference type="EMBL" id="MCRJ01000028">
    <property type="protein sequence ID" value="ODN71163.1"/>
    <property type="molecule type" value="Genomic_DNA"/>
</dbReference>
<evidence type="ECO:0000313" key="15">
    <source>
        <dbReference type="Proteomes" id="UP000094622"/>
    </source>
</evidence>
<proteinExistence type="predicted"/>
<feature type="domain" description="Histidine kinase" evidence="10">
    <location>
        <begin position="142"/>
        <end position="353"/>
    </location>
</feature>
<dbReference type="Gene3D" id="3.30.450.20">
    <property type="entry name" value="PAS domain"/>
    <property type="match status" value="1"/>
</dbReference>
<dbReference type="SMART" id="SM00388">
    <property type="entry name" value="HisKA"/>
    <property type="match status" value="1"/>
</dbReference>
<dbReference type="CDD" id="cd00082">
    <property type="entry name" value="HisKA"/>
    <property type="match status" value="1"/>
</dbReference>
<dbReference type="PROSITE" id="PS50113">
    <property type="entry name" value="PAC"/>
    <property type="match status" value="1"/>
</dbReference>
<feature type="modified residue" description="4-aspartylphosphate" evidence="9">
    <location>
        <position position="420"/>
    </location>
</feature>
<dbReference type="EC" id="2.7.13.3" evidence="2"/>
<dbReference type="SMART" id="SM00448">
    <property type="entry name" value="REC"/>
    <property type="match status" value="1"/>
</dbReference>
<dbReference type="SUPFAM" id="SSF52172">
    <property type="entry name" value="CheY-like"/>
    <property type="match status" value="1"/>
</dbReference>
<keyword evidence="7" id="KW-0067">ATP-binding</keyword>
<dbReference type="CDD" id="cd00156">
    <property type="entry name" value="REC"/>
    <property type="match status" value="1"/>
</dbReference>
<evidence type="ECO:0000256" key="2">
    <source>
        <dbReference type="ARBA" id="ARBA00012438"/>
    </source>
</evidence>
<keyword evidence="4 14" id="KW-0808">Transferase</keyword>
<sequence>MIEVALDAVITVDADCRVVDFNPAAEHLFAYETEAVRGREIGDIIVPPTLREAHRAGVERYRRTGIAHVLGRRVELEAMRSDGSIIPIELQIHAIDGVEGVRYAAYVRDLTQARRTAREIAEQREKLHQAEKLSAMGSLLASLAHELNNPLAIVVAQATLIDEMPEDRRNPGRIAKVRSAAERCGRIVRTFLSMVRQQKPSRAQVSIETVVAKAMEIGAYGARSAGITVIPRHGPDVPDVEADEDQITQVLINLVLNAQQAFPPDDRERCIWIETRRADDGVHIVVADNGPGVPPDLRPRIFEAFFTTKPAGAGTGIGLAVCRNIVEAHGGRIEVGERPGGGALFRIVLPVGASSPKTEAGEAITAGRPLSILVVDDEADVGGTLAEILDRDGHRVTLAVGPAAALDLVGHEHFDMVFCDLHMPGGGGTALHAELTLRAPDLARRFVFVTGDMVAGPARIARALADAAPPVVAKPFGRDDVRAAIATVFAEAAE</sequence>
<dbReference type="InterPro" id="IPR035965">
    <property type="entry name" value="PAS-like_dom_sf"/>
</dbReference>
<dbReference type="InterPro" id="IPR000014">
    <property type="entry name" value="PAS"/>
</dbReference>
<dbReference type="PANTHER" id="PTHR43065">
    <property type="entry name" value="SENSOR HISTIDINE KINASE"/>
    <property type="match status" value="1"/>
</dbReference>
<keyword evidence="8" id="KW-0902">Two-component regulatory system</keyword>
<dbReference type="SUPFAM" id="SSF47384">
    <property type="entry name" value="Homodimeric domain of signal transducing histidine kinase"/>
    <property type="match status" value="1"/>
</dbReference>
<dbReference type="PROSITE" id="PS50110">
    <property type="entry name" value="RESPONSE_REGULATORY"/>
    <property type="match status" value="1"/>
</dbReference>
<dbReference type="GO" id="GO:0000155">
    <property type="term" value="F:phosphorelay sensor kinase activity"/>
    <property type="evidence" value="ECO:0007669"/>
    <property type="project" value="InterPro"/>
</dbReference>
<dbReference type="Gene3D" id="1.10.287.130">
    <property type="match status" value="1"/>
</dbReference>
<dbReference type="Gene3D" id="3.40.50.2300">
    <property type="match status" value="1"/>
</dbReference>
<evidence type="ECO:0000256" key="3">
    <source>
        <dbReference type="ARBA" id="ARBA00022553"/>
    </source>
</evidence>
<evidence type="ECO:0000256" key="7">
    <source>
        <dbReference type="ARBA" id="ARBA00022840"/>
    </source>
</evidence>
<evidence type="ECO:0000259" key="13">
    <source>
        <dbReference type="PROSITE" id="PS50113"/>
    </source>
</evidence>
<comment type="caution">
    <text evidence="14">The sequence shown here is derived from an EMBL/GenBank/DDBJ whole genome shotgun (WGS) entry which is preliminary data.</text>
</comment>
<dbReference type="InterPro" id="IPR004358">
    <property type="entry name" value="Sig_transdc_His_kin-like_C"/>
</dbReference>
<dbReference type="PROSITE" id="PS50109">
    <property type="entry name" value="HIS_KIN"/>
    <property type="match status" value="1"/>
</dbReference>
<gene>
    <name evidence="14" type="primary">fixL_3</name>
    <name evidence="14" type="ORF">A6302_01535</name>
</gene>
<evidence type="ECO:0000259" key="12">
    <source>
        <dbReference type="PROSITE" id="PS50112"/>
    </source>
</evidence>
<evidence type="ECO:0000256" key="8">
    <source>
        <dbReference type="ARBA" id="ARBA00023012"/>
    </source>
</evidence>
<keyword evidence="15" id="KW-1185">Reference proteome</keyword>
<keyword evidence="5" id="KW-0547">Nucleotide-binding</keyword>
<evidence type="ECO:0000259" key="10">
    <source>
        <dbReference type="PROSITE" id="PS50109"/>
    </source>
</evidence>
<organism evidence="14 15">
    <name type="scientific">Methylobrevis pamukkalensis</name>
    <dbReference type="NCBI Taxonomy" id="1439726"/>
    <lineage>
        <taxon>Bacteria</taxon>
        <taxon>Pseudomonadati</taxon>
        <taxon>Pseudomonadota</taxon>
        <taxon>Alphaproteobacteria</taxon>
        <taxon>Hyphomicrobiales</taxon>
        <taxon>Pleomorphomonadaceae</taxon>
        <taxon>Methylobrevis</taxon>
    </lineage>
</organism>
<dbReference type="PRINTS" id="PR00344">
    <property type="entry name" value="BCTRLSENSOR"/>
</dbReference>
<evidence type="ECO:0000256" key="9">
    <source>
        <dbReference type="PROSITE-ProRule" id="PRU00169"/>
    </source>
</evidence>
<dbReference type="AlphaFoldDB" id="A0A1E3H4B3"/>
<dbReference type="InterPro" id="IPR005467">
    <property type="entry name" value="His_kinase_dom"/>
</dbReference>
<dbReference type="PROSITE" id="PS50112">
    <property type="entry name" value="PAS"/>
    <property type="match status" value="1"/>
</dbReference>
<dbReference type="InterPro" id="IPR003594">
    <property type="entry name" value="HATPase_dom"/>
</dbReference>
<dbReference type="SUPFAM" id="SSF55874">
    <property type="entry name" value="ATPase domain of HSP90 chaperone/DNA topoisomerase II/histidine kinase"/>
    <property type="match status" value="1"/>
</dbReference>
<dbReference type="Proteomes" id="UP000094622">
    <property type="component" value="Unassembled WGS sequence"/>
</dbReference>
<evidence type="ECO:0000256" key="4">
    <source>
        <dbReference type="ARBA" id="ARBA00022679"/>
    </source>
</evidence>
<comment type="catalytic activity">
    <reaction evidence="1">
        <text>ATP + protein L-histidine = ADP + protein N-phospho-L-histidine.</text>
        <dbReference type="EC" id="2.7.13.3"/>
    </reaction>
</comment>
<dbReference type="GO" id="GO:0005524">
    <property type="term" value="F:ATP binding"/>
    <property type="evidence" value="ECO:0007669"/>
    <property type="project" value="UniProtKB-KW"/>
</dbReference>
<feature type="domain" description="PAC" evidence="13">
    <location>
        <begin position="72"/>
        <end position="122"/>
    </location>
</feature>
<dbReference type="Pfam" id="PF02518">
    <property type="entry name" value="HATPase_c"/>
    <property type="match status" value="1"/>
</dbReference>
<keyword evidence="6" id="KW-0418">Kinase</keyword>